<accession>A0ABW3UJ86</accession>
<dbReference type="RefSeq" id="WP_345594971.1">
    <property type="nucleotide sequence ID" value="NZ_BAABJG010000055.1"/>
</dbReference>
<proteinExistence type="predicted"/>
<reference evidence="2" key="1">
    <citation type="journal article" date="2019" name="Int. J. Syst. Evol. Microbiol.">
        <title>The Global Catalogue of Microorganisms (GCM) 10K type strain sequencing project: providing services to taxonomists for standard genome sequencing and annotation.</title>
        <authorList>
            <consortium name="The Broad Institute Genomics Platform"/>
            <consortium name="The Broad Institute Genome Sequencing Center for Infectious Disease"/>
            <person name="Wu L."/>
            <person name="Ma J."/>
        </authorList>
    </citation>
    <scope>NUCLEOTIDE SEQUENCE [LARGE SCALE GENOMIC DNA]</scope>
    <source>
        <strain evidence="2">CCUG 53270</strain>
    </source>
</reference>
<dbReference type="Proteomes" id="UP001597180">
    <property type="component" value="Unassembled WGS sequence"/>
</dbReference>
<evidence type="ECO:0000313" key="1">
    <source>
        <dbReference type="EMBL" id="MFD1219589.1"/>
    </source>
</evidence>
<gene>
    <name evidence="1" type="ORF">ACFQ4B_05630</name>
</gene>
<evidence type="ECO:0000313" key="2">
    <source>
        <dbReference type="Proteomes" id="UP001597180"/>
    </source>
</evidence>
<protein>
    <submittedName>
        <fullName evidence="1">Uncharacterized protein</fullName>
    </submittedName>
</protein>
<name>A0ABW3UJ86_9BACL</name>
<keyword evidence="2" id="KW-1185">Reference proteome</keyword>
<organism evidence="1 2">
    <name type="scientific">Paenibacillus vulneris</name>
    <dbReference type="NCBI Taxonomy" id="1133364"/>
    <lineage>
        <taxon>Bacteria</taxon>
        <taxon>Bacillati</taxon>
        <taxon>Bacillota</taxon>
        <taxon>Bacilli</taxon>
        <taxon>Bacillales</taxon>
        <taxon>Paenibacillaceae</taxon>
        <taxon>Paenibacillus</taxon>
    </lineage>
</organism>
<comment type="caution">
    <text evidence="1">The sequence shown here is derived from an EMBL/GenBank/DDBJ whole genome shotgun (WGS) entry which is preliminary data.</text>
</comment>
<sequence>MNKHDKVEVAQRMMREAYSETDQGGYDEWDQTFIECLRDELIPHLSIEGIKILMDTIERNSNMGINRKQSVEELR</sequence>
<dbReference type="EMBL" id="JBHTLU010000012">
    <property type="protein sequence ID" value="MFD1219589.1"/>
    <property type="molecule type" value="Genomic_DNA"/>
</dbReference>